<sequence>MKILLISVIASVIGASAHKPDEVTVKDSRNVLITGATEGYVVSPGFANGTSYPDNFYGSVTIESTKRRRIAQMSHNSADLDNQRDYPRGRLHLCDEDQFQCSNRQCIRLTGICNGVIDCADGSDEKSCGANGALKNILDVPCGTPVHPPIKHTEDRLVGGTEAVPHSWPWQVSLGEAEFEGIGHFCGGSLISSQWVLTAAHCLNERRSPRVCATSRVRGNAAGGRSAAPVKLGAPLPSQSRKRLCQTSAQMARTKSSSWIAKGEDDGDDVGDTSSPTSLTGRAGSEDDGQANGLGEVHSQLQERTST</sequence>
<proteinExistence type="predicted"/>
<gene>
    <name evidence="1" type="ORF">HPB49_009770</name>
</gene>
<reference evidence="1" key="1">
    <citation type="submission" date="2020-05" db="EMBL/GenBank/DDBJ databases">
        <title>Large-scale comparative analyses of tick genomes elucidate their genetic diversity and vector capacities.</title>
        <authorList>
            <person name="Jia N."/>
            <person name="Wang J."/>
            <person name="Shi W."/>
            <person name="Du L."/>
            <person name="Sun Y."/>
            <person name="Zhan W."/>
            <person name="Jiang J."/>
            <person name="Wang Q."/>
            <person name="Zhang B."/>
            <person name="Ji P."/>
            <person name="Sakyi L.B."/>
            <person name="Cui X."/>
            <person name="Yuan T."/>
            <person name="Jiang B."/>
            <person name="Yang W."/>
            <person name="Lam T.T.-Y."/>
            <person name="Chang Q."/>
            <person name="Ding S."/>
            <person name="Wang X."/>
            <person name="Zhu J."/>
            <person name="Ruan X."/>
            <person name="Zhao L."/>
            <person name="Wei J."/>
            <person name="Que T."/>
            <person name="Du C."/>
            <person name="Cheng J."/>
            <person name="Dai P."/>
            <person name="Han X."/>
            <person name="Huang E."/>
            <person name="Gao Y."/>
            <person name="Liu J."/>
            <person name="Shao H."/>
            <person name="Ye R."/>
            <person name="Li L."/>
            <person name="Wei W."/>
            <person name="Wang X."/>
            <person name="Wang C."/>
            <person name="Yang T."/>
            <person name="Huo Q."/>
            <person name="Li W."/>
            <person name="Guo W."/>
            <person name="Chen H."/>
            <person name="Zhou L."/>
            <person name="Ni X."/>
            <person name="Tian J."/>
            <person name="Zhou Y."/>
            <person name="Sheng Y."/>
            <person name="Liu T."/>
            <person name="Pan Y."/>
            <person name="Xia L."/>
            <person name="Li J."/>
            <person name="Zhao F."/>
            <person name="Cao W."/>
        </authorList>
    </citation>
    <scope>NUCLEOTIDE SEQUENCE</scope>
    <source>
        <strain evidence="1">Dsil-2018</strain>
    </source>
</reference>
<protein>
    <submittedName>
        <fullName evidence="1">Uncharacterized protein</fullName>
    </submittedName>
</protein>
<evidence type="ECO:0000313" key="2">
    <source>
        <dbReference type="Proteomes" id="UP000821865"/>
    </source>
</evidence>
<dbReference type="EMBL" id="CM023478">
    <property type="protein sequence ID" value="KAH7933168.1"/>
    <property type="molecule type" value="Genomic_DNA"/>
</dbReference>
<keyword evidence="2" id="KW-1185">Reference proteome</keyword>
<organism evidence="1 2">
    <name type="scientific">Dermacentor silvarum</name>
    <name type="common">Tick</name>
    <dbReference type="NCBI Taxonomy" id="543639"/>
    <lineage>
        <taxon>Eukaryota</taxon>
        <taxon>Metazoa</taxon>
        <taxon>Ecdysozoa</taxon>
        <taxon>Arthropoda</taxon>
        <taxon>Chelicerata</taxon>
        <taxon>Arachnida</taxon>
        <taxon>Acari</taxon>
        <taxon>Parasitiformes</taxon>
        <taxon>Ixodida</taxon>
        <taxon>Ixodoidea</taxon>
        <taxon>Ixodidae</taxon>
        <taxon>Rhipicephalinae</taxon>
        <taxon>Dermacentor</taxon>
    </lineage>
</organism>
<dbReference type="Proteomes" id="UP000821865">
    <property type="component" value="Chromosome 9"/>
</dbReference>
<evidence type="ECO:0000313" key="1">
    <source>
        <dbReference type="EMBL" id="KAH7933168.1"/>
    </source>
</evidence>
<comment type="caution">
    <text evidence="1">The sequence shown here is derived from an EMBL/GenBank/DDBJ whole genome shotgun (WGS) entry which is preliminary data.</text>
</comment>
<name>A0ACB8C2V9_DERSI</name>
<accession>A0ACB8C2V9</accession>